<dbReference type="Proteomes" id="UP000006038">
    <property type="component" value="Chromosome 3"/>
</dbReference>
<dbReference type="STRING" id="4533.J3LSC6"/>
<reference evidence="1" key="2">
    <citation type="submission" date="2013-04" db="UniProtKB">
        <authorList>
            <consortium name="EnsemblPlants"/>
        </authorList>
    </citation>
    <scope>IDENTIFICATION</scope>
</reference>
<dbReference type="HOGENOM" id="CLU_1909895_0_0_1"/>
<dbReference type="EnsemblPlants" id="OB03G39520.1">
    <property type="protein sequence ID" value="OB03G39520.1"/>
    <property type="gene ID" value="OB03G39520"/>
</dbReference>
<organism evidence="1">
    <name type="scientific">Oryza brachyantha</name>
    <name type="common">malo sina</name>
    <dbReference type="NCBI Taxonomy" id="4533"/>
    <lineage>
        <taxon>Eukaryota</taxon>
        <taxon>Viridiplantae</taxon>
        <taxon>Streptophyta</taxon>
        <taxon>Embryophyta</taxon>
        <taxon>Tracheophyta</taxon>
        <taxon>Spermatophyta</taxon>
        <taxon>Magnoliopsida</taxon>
        <taxon>Liliopsida</taxon>
        <taxon>Poales</taxon>
        <taxon>Poaceae</taxon>
        <taxon>BOP clade</taxon>
        <taxon>Oryzoideae</taxon>
        <taxon>Oryzeae</taxon>
        <taxon>Oryzinae</taxon>
        <taxon>Oryza</taxon>
    </lineage>
</organism>
<proteinExistence type="predicted"/>
<evidence type="ECO:0000313" key="1">
    <source>
        <dbReference type="EnsemblPlants" id="OB03G39520.1"/>
    </source>
</evidence>
<dbReference type="eggNOG" id="KOG0266">
    <property type="taxonomic scope" value="Eukaryota"/>
</dbReference>
<keyword evidence="2" id="KW-1185">Reference proteome</keyword>
<dbReference type="InterPro" id="IPR015943">
    <property type="entry name" value="WD40/YVTN_repeat-like_dom_sf"/>
</dbReference>
<dbReference type="Gramene" id="OB03G39520.1">
    <property type="protein sequence ID" value="OB03G39520.1"/>
    <property type="gene ID" value="OB03G39520"/>
</dbReference>
<reference evidence="1" key="1">
    <citation type="journal article" date="2013" name="Nat. Commun.">
        <title>Whole-genome sequencing of Oryza brachyantha reveals mechanisms underlying Oryza genome evolution.</title>
        <authorList>
            <person name="Chen J."/>
            <person name="Huang Q."/>
            <person name="Gao D."/>
            <person name="Wang J."/>
            <person name="Lang Y."/>
            <person name="Liu T."/>
            <person name="Li B."/>
            <person name="Bai Z."/>
            <person name="Luis Goicoechea J."/>
            <person name="Liang C."/>
            <person name="Chen C."/>
            <person name="Zhang W."/>
            <person name="Sun S."/>
            <person name="Liao Y."/>
            <person name="Zhang X."/>
            <person name="Yang L."/>
            <person name="Song C."/>
            <person name="Wang M."/>
            <person name="Shi J."/>
            <person name="Liu G."/>
            <person name="Liu J."/>
            <person name="Zhou H."/>
            <person name="Zhou W."/>
            <person name="Yu Q."/>
            <person name="An N."/>
            <person name="Chen Y."/>
            <person name="Cai Q."/>
            <person name="Wang B."/>
            <person name="Liu B."/>
            <person name="Min J."/>
            <person name="Huang Y."/>
            <person name="Wu H."/>
            <person name="Li Z."/>
            <person name="Zhang Y."/>
            <person name="Yin Y."/>
            <person name="Song W."/>
            <person name="Jiang J."/>
            <person name="Jackson S.A."/>
            <person name="Wing R.A."/>
            <person name="Wang J."/>
            <person name="Chen M."/>
        </authorList>
    </citation>
    <scope>NUCLEOTIDE SEQUENCE [LARGE SCALE GENOMIC DNA]</scope>
    <source>
        <strain evidence="1">cv. IRGC 101232</strain>
    </source>
</reference>
<dbReference type="Gene3D" id="2.130.10.10">
    <property type="entry name" value="YVTN repeat-like/Quinoprotein amine dehydrogenase"/>
    <property type="match status" value="1"/>
</dbReference>
<protein>
    <submittedName>
        <fullName evidence="1">Uncharacterized protein</fullName>
    </submittedName>
</protein>
<accession>J3LSC6</accession>
<sequence length="133" mass="14487">MIVSGSYDGLCRIKTLIDDESPPVSFAKFSPNGKFVLAATLDSKLVVVADLLPPPPETFIVVKMFNFMQFTGLDSYKRLVPRVHKESTAAADVCPSTSALSPIQDLTRASMLGLRQTMLLACLEGSTLNHRNN</sequence>
<dbReference type="AlphaFoldDB" id="J3LSC6"/>
<evidence type="ECO:0000313" key="2">
    <source>
        <dbReference type="Proteomes" id="UP000006038"/>
    </source>
</evidence>
<name>J3LSC6_ORYBR</name>